<dbReference type="InterPro" id="IPR050320">
    <property type="entry name" value="N5-glutamine_MTase"/>
</dbReference>
<keyword evidence="4" id="KW-0949">S-adenosyl-L-methionine</keyword>
<dbReference type="Proteomes" id="UP000318927">
    <property type="component" value="Chromosome"/>
</dbReference>
<dbReference type="GO" id="GO:0032259">
    <property type="term" value="P:methylation"/>
    <property type="evidence" value="ECO:0007669"/>
    <property type="project" value="UniProtKB-KW"/>
</dbReference>
<protein>
    <recommendedName>
        <fullName evidence="1">peptide chain release factor N(5)-glutamine methyltransferase</fullName>
        <ecNumber evidence="1">2.1.1.297</ecNumber>
    </recommendedName>
</protein>
<proteinExistence type="predicted"/>
<dbReference type="KEGG" id="mans:FRW55_00365"/>
<evidence type="ECO:0000313" key="7">
    <source>
        <dbReference type="EMBL" id="QDY86624.1"/>
    </source>
</evidence>
<evidence type="ECO:0000313" key="8">
    <source>
        <dbReference type="Proteomes" id="UP000318927"/>
    </source>
</evidence>
<evidence type="ECO:0000259" key="6">
    <source>
        <dbReference type="Pfam" id="PF05175"/>
    </source>
</evidence>
<keyword evidence="2 7" id="KW-0489">Methyltransferase</keyword>
<accession>A0A5B8JZR9</accession>
<gene>
    <name evidence="7" type="ORF">FRW55_00365</name>
</gene>
<dbReference type="EC" id="2.1.1.297" evidence="1"/>
<dbReference type="GO" id="GO:0003676">
    <property type="term" value="F:nucleic acid binding"/>
    <property type="evidence" value="ECO:0007669"/>
    <property type="project" value="InterPro"/>
</dbReference>
<dbReference type="GO" id="GO:0102559">
    <property type="term" value="F:peptide chain release factor N(5)-glutamine methyltransferase activity"/>
    <property type="evidence" value="ECO:0007669"/>
    <property type="project" value="UniProtKB-EC"/>
</dbReference>
<evidence type="ECO:0000256" key="1">
    <source>
        <dbReference type="ARBA" id="ARBA00012771"/>
    </source>
</evidence>
<dbReference type="InterPro" id="IPR029063">
    <property type="entry name" value="SAM-dependent_MTases_sf"/>
</dbReference>
<dbReference type="PANTHER" id="PTHR18895:SF74">
    <property type="entry name" value="MTRF1L RELEASE FACTOR GLUTAMINE METHYLTRANSFERASE"/>
    <property type="match status" value="1"/>
</dbReference>
<dbReference type="InterPro" id="IPR002052">
    <property type="entry name" value="DNA_methylase_N6_adenine_CS"/>
</dbReference>
<evidence type="ECO:0000256" key="2">
    <source>
        <dbReference type="ARBA" id="ARBA00022603"/>
    </source>
</evidence>
<keyword evidence="3 7" id="KW-0808">Transferase</keyword>
<dbReference type="CDD" id="cd02440">
    <property type="entry name" value="AdoMet_MTases"/>
    <property type="match status" value="1"/>
</dbReference>
<feature type="domain" description="Methyltransferase small" evidence="6">
    <location>
        <begin position="63"/>
        <end position="163"/>
    </location>
</feature>
<keyword evidence="8" id="KW-1185">Reference proteome</keyword>
<evidence type="ECO:0000256" key="4">
    <source>
        <dbReference type="ARBA" id="ARBA00022691"/>
    </source>
</evidence>
<dbReference type="Pfam" id="PF05175">
    <property type="entry name" value="MTS"/>
    <property type="match status" value="1"/>
</dbReference>
<dbReference type="SUPFAM" id="SSF53335">
    <property type="entry name" value="S-adenosyl-L-methionine-dependent methyltransferases"/>
    <property type="match status" value="1"/>
</dbReference>
<dbReference type="InterPro" id="IPR004556">
    <property type="entry name" value="HemK-like"/>
</dbReference>
<reference evidence="7 8" key="1">
    <citation type="journal article" date="2019" name="Microbiol. Resour. Announc.">
        <title>Complete Genome Sequences of Three Mycoplasma anserisalpingitis (Mycoplasma sp. 1220) Strains.</title>
        <authorList>
            <person name="Grozner D."/>
            <person name="Forro B."/>
            <person name="Kovacs A.B."/>
            <person name="Marton S."/>
            <person name="Banyai K."/>
            <person name="Kreizinger Z."/>
            <person name="Sulyok K.M."/>
            <person name="Gyuranecz M."/>
        </authorList>
    </citation>
    <scope>NUCLEOTIDE SEQUENCE [LARGE SCALE GENOMIC DNA]</scope>
    <source>
        <strain evidence="7 8">ATCC:BAA-2147</strain>
    </source>
</reference>
<evidence type="ECO:0000256" key="5">
    <source>
        <dbReference type="ARBA" id="ARBA00048391"/>
    </source>
</evidence>
<comment type="catalytic activity">
    <reaction evidence="5">
        <text>L-glutaminyl-[peptide chain release factor] + S-adenosyl-L-methionine = N(5)-methyl-L-glutaminyl-[peptide chain release factor] + S-adenosyl-L-homocysteine + H(+)</text>
        <dbReference type="Rhea" id="RHEA:42896"/>
        <dbReference type="Rhea" id="RHEA-COMP:10271"/>
        <dbReference type="Rhea" id="RHEA-COMP:10272"/>
        <dbReference type="ChEBI" id="CHEBI:15378"/>
        <dbReference type="ChEBI" id="CHEBI:30011"/>
        <dbReference type="ChEBI" id="CHEBI:57856"/>
        <dbReference type="ChEBI" id="CHEBI:59789"/>
        <dbReference type="ChEBI" id="CHEBI:61891"/>
        <dbReference type="EC" id="2.1.1.297"/>
    </reaction>
</comment>
<dbReference type="PANTHER" id="PTHR18895">
    <property type="entry name" value="HEMK METHYLTRANSFERASE"/>
    <property type="match status" value="1"/>
</dbReference>
<organism evidence="7 8">
    <name type="scientific">Mycoplasma anserisalpingitidis</name>
    <dbReference type="NCBI Taxonomy" id="519450"/>
    <lineage>
        <taxon>Bacteria</taxon>
        <taxon>Bacillati</taxon>
        <taxon>Mycoplasmatota</taxon>
        <taxon>Mollicutes</taxon>
        <taxon>Mycoplasmataceae</taxon>
        <taxon>Mycoplasma</taxon>
    </lineage>
</organism>
<dbReference type="OrthoDB" id="9800643at2"/>
<dbReference type="EMBL" id="CP042295">
    <property type="protein sequence ID" value="QDY86624.1"/>
    <property type="molecule type" value="Genomic_DNA"/>
</dbReference>
<evidence type="ECO:0000256" key="3">
    <source>
        <dbReference type="ARBA" id="ARBA00022679"/>
    </source>
</evidence>
<dbReference type="NCBIfam" id="TIGR00536">
    <property type="entry name" value="hemK_fam"/>
    <property type="match status" value="1"/>
</dbReference>
<dbReference type="RefSeq" id="WP_146367781.1">
    <property type="nucleotide sequence ID" value="NZ_CP041664.1"/>
</dbReference>
<dbReference type="InterPro" id="IPR007848">
    <property type="entry name" value="Small_mtfrase_dom"/>
</dbReference>
<name>A0A5B8JZR9_9MOLU</name>
<dbReference type="AlphaFoldDB" id="A0A5B8JZR9"/>
<sequence length="240" mass="27670">MPTREDLLLEKRRYGLEQVISDEEQRKLDLGMPVQKIMGFVELADVKIFLDFNVLIPRYETEELVLKAIKEIPQNSKVLEIGCGSGFISIALKKHRPDLKIVAVDVDNNAVLQTTINAQTNKVDIDIRLSNLFSGVSDMIFQEPFDVIISNPPYLSDLEELPESVEKFEPAIALKAPNDGFFFYKEILSRSTWALKRHGQIYFEINPQHMHIWEELKYAYNLEITKDINGKERFAKIIVD</sequence>
<dbReference type="Gene3D" id="3.40.50.150">
    <property type="entry name" value="Vaccinia Virus protein VP39"/>
    <property type="match status" value="1"/>
</dbReference>
<dbReference type="PROSITE" id="PS00092">
    <property type="entry name" value="N6_MTASE"/>
    <property type="match status" value="1"/>
</dbReference>